<comment type="caution">
    <text evidence="2">The sequence shown here is derived from an EMBL/GenBank/DDBJ whole genome shotgun (WGS) entry which is preliminary data.</text>
</comment>
<dbReference type="SUPFAM" id="SSF56024">
    <property type="entry name" value="Phospholipase D/nuclease"/>
    <property type="match status" value="2"/>
</dbReference>
<protein>
    <recommendedName>
        <fullName evidence="1">PLD phosphodiesterase domain-containing protein</fullName>
    </recommendedName>
</protein>
<feature type="domain" description="PLD phosphodiesterase" evidence="1">
    <location>
        <begin position="124"/>
        <end position="155"/>
    </location>
</feature>
<sequence length="379" mass="46313">MQSEQQNKVELIVDWENALKVILKSIEESQHTIKIRMYMWRDDESWRKILNALSQKIIDKPDIRIFIEKDAFWTKVYNLQKYISMWRMWWDIFSSKIWLDFIENQKNVDFKNIWTGSLLMFKYNKENNHSKMYLFDEDTSFSKILIWGMNISDEYLTAQNASEPNKWGWHDYMVMIRWEISKAIYSYEFKKKKRFFKRKIHEWMSIIMSLKSNQLIRKELIREIYRAKKNIIIEHWYLTDGAIIRKLKSISQKWIKVQIIIPDDSDWVYHANMHSIYKLLKPSLINKREQNLEVYLYRWMIHAKVILIDEFTSIIGSANLTKGSFELLHETNAVFRQKNWITKDLLNQLKKDMKSSTRITLKTIPKYNRWFAWLQKLFI</sequence>
<dbReference type="InterPro" id="IPR001736">
    <property type="entry name" value="PLipase_D/transphosphatidylase"/>
</dbReference>
<dbReference type="AlphaFoldDB" id="K2H244"/>
<dbReference type="PROSITE" id="PS50035">
    <property type="entry name" value="PLD"/>
    <property type="match status" value="2"/>
</dbReference>
<dbReference type="GO" id="GO:0032049">
    <property type="term" value="P:cardiolipin biosynthetic process"/>
    <property type="evidence" value="ECO:0007669"/>
    <property type="project" value="UniProtKB-ARBA"/>
</dbReference>
<dbReference type="EMBL" id="AMFJ01000073">
    <property type="protein sequence ID" value="EKE29915.1"/>
    <property type="molecule type" value="Genomic_DNA"/>
</dbReference>
<dbReference type="PANTHER" id="PTHR21248">
    <property type="entry name" value="CARDIOLIPIN SYNTHASE"/>
    <property type="match status" value="1"/>
</dbReference>
<dbReference type="InterPro" id="IPR025202">
    <property type="entry name" value="PLD-like_dom"/>
</dbReference>
<dbReference type="GO" id="GO:0030572">
    <property type="term" value="F:phosphatidyltransferase activity"/>
    <property type="evidence" value="ECO:0007669"/>
    <property type="project" value="UniProtKB-ARBA"/>
</dbReference>
<evidence type="ECO:0000313" key="2">
    <source>
        <dbReference type="EMBL" id="EKE29915.1"/>
    </source>
</evidence>
<reference evidence="2" key="1">
    <citation type="journal article" date="2012" name="Science">
        <title>Fermentation, hydrogen, and sulfur metabolism in multiple uncultivated bacterial phyla.</title>
        <authorList>
            <person name="Wrighton K.C."/>
            <person name="Thomas B.C."/>
            <person name="Sharon I."/>
            <person name="Miller C.S."/>
            <person name="Castelle C.J."/>
            <person name="VerBerkmoes N.C."/>
            <person name="Wilkins M.J."/>
            <person name="Hettich R.L."/>
            <person name="Lipton M.S."/>
            <person name="Williams K.H."/>
            <person name="Long P.E."/>
            <person name="Banfield J.F."/>
        </authorList>
    </citation>
    <scope>NUCLEOTIDE SEQUENCE [LARGE SCALE GENOMIC DNA]</scope>
</reference>
<accession>K2H244</accession>
<evidence type="ECO:0000259" key="1">
    <source>
        <dbReference type="PROSITE" id="PS50035"/>
    </source>
</evidence>
<dbReference type="PANTHER" id="PTHR21248:SF22">
    <property type="entry name" value="PHOSPHOLIPASE D"/>
    <property type="match status" value="1"/>
</dbReference>
<dbReference type="Gene3D" id="3.30.870.10">
    <property type="entry name" value="Endonuclease Chain A"/>
    <property type="match status" value="2"/>
</dbReference>
<feature type="domain" description="PLD phosphodiesterase" evidence="1">
    <location>
        <begin position="297"/>
        <end position="324"/>
    </location>
</feature>
<proteinExistence type="predicted"/>
<name>K2H244_9BACT</name>
<gene>
    <name evidence="2" type="ORF">ACD_2C00073G0003</name>
</gene>
<dbReference type="Pfam" id="PF13091">
    <property type="entry name" value="PLDc_2"/>
    <property type="match status" value="1"/>
</dbReference>
<dbReference type="SMART" id="SM00155">
    <property type="entry name" value="PLDc"/>
    <property type="match status" value="2"/>
</dbReference>
<organism evidence="2">
    <name type="scientific">uncultured bacterium</name>
    <name type="common">gcode 4</name>
    <dbReference type="NCBI Taxonomy" id="1234023"/>
    <lineage>
        <taxon>Bacteria</taxon>
        <taxon>environmental samples</taxon>
    </lineage>
</organism>